<proteinExistence type="predicted"/>
<dbReference type="Proteomes" id="UP001314170">
    <property type="component" value="Unassembled WGS sequence"/>
</dbReference>
<accession>A0AAV1RWP0</accession>
<sequence length="68" mass="7699">MRASRARKLLQKKEEQRVVDKASGIYLHSDYSDDESLIGGVSKLVVFVKLGVSGITRWRKPVQLVRLS</sequence>
<dbReference type="AlphaFoldDB" id="A0AAV1RWP0"/>
<keyword evidence="2" id="KW-1185">Reference proteome</keyword>
<organism evidence="1 2">
    <name type="scientific">Dovyalis caffra</name>
    <dbReference type="NCBI Taxonomy" id="77055"/>
    <lineage>
        <taxon>Eukaryota</taxon>
        <taxon>Viridiplantae</taxon>
        <taxon>Streptophyta</taxon>
        <taxon>Embryophyta</taxon>
        <taxon>Tracheophyta</taxon>
        <taxon>Spermatophyta</taxon>
        <taxon>Magnoliopsida</taxon>
        <taxon>eudicotyledons</taxon>
        <taxon>Gunneridae</taxon>
        <taxon>Pentapetalae</taxon>
        <taxon>rosids</taxon>
        <taxon>fabids</taxon>
        <taxon>Malpighiales</taxon>
        <taxon>Salicaceae</taxon>
        <taxon>Flacourtieae</taxon>
        <taxon>Dovyalis</taxon>
    </lineage>
</organism>
<name>A0AAV1RWP0_9ROSI</name>
<evidence type="ECO:0000313" key="2">
    <source>
        <dbReference type="Proteomes" id="UP001314170"/>
    </source>
</evidence>
<reference evidence="1 2" key="1">
    <citation type="submission" date="2024-01" db="EMBL/GenBank/DDBJ databases">
        <authorList>
            <person name="Waweru B."/>
        </authorList>
    </citation>
    <scope>NUCLEOTIDE SEQUENCE [LARGE SCALE GENOMIC DNA]</scope>
</reference>
<gene>
    <name evidence="1" type="ORF">DCAF_LOCUS14960</name>
</gene>
<protein>
    <submittedName>
        <fullName evidence="1">Uncharacterized protein</fullName>
    </submittedName>
</protein>
<evidence type="ECO:0000313" key="1">
    <source>
        <dbReference type="EMBL" id="CAK7339883.1"/>
    </source>
</evidence>
<dbReference type="EMBL" id="CAWUPB010001159">
    <property type="protein sequence ID" value="CAK7339883.1"/>
    <property type="molecule type" value="Genomic_DNA"/>
</dbReference>
<comment type="caution">
    <text evidence="1">The sequence shown here is derived from an EMBL/GenBank/DDBJ whole genome shotgun (WGS) entry which is preliminary data.</text>
</comment>